<dbReference type="PROSITE" id="PS51779">
    <property type="entry name" value="POTRA"/>
    <property type="match status" value="1"/>
</dbReference>
<name>A0ABS8EIU9_9FLAO</name>
<comment type="caution">
    <text evidence="4">The sequence shown here is derived from an EMBL/GenBank/DDBJ whole genome shotgun (WGS) entry which is preliminary data.</text>
</comment>
<evidence type="ECO:0000313" key="4">
    <source>
        <dbReference type="EMBL" id="MCC1483138.1"/>
    </source>
</evidence>
<evidence type="ECO:0000313" key="5">
    <source>
        <dbReference type="Proteomes" id="UP000778797"/>
    </source>
</evidence>
<reference evidence="5" key="1">
    <citation type="submission" date="2021-03" db="EMBL/GenBank/DDBJ databases">
        <title>Genome of Cognatishimia sp. F0-27.</title>
        <authorList>
            <person name="Ping X."/>
        </authorList>
    </citation>
    <scope>NUCLEOTIDE SEQUENCE [LARGE SCALE GENOMIC DNA]</scope>
    <source>
        <strain evidence="5">E313</strain>
    </source>
</reference>
<proteinExistence type="predicted"/>
<dbReference type="EMBL" id="JAFMPT010000001">
    <property type="protein sequence ID" value="MCC1483138.1"/>
    <property type="molecule type" value="Genomic_DNA"/>
</dbReference>
<reference evidence="5" key="2">
    <citation type="submission" date="2023-07" db="EMBL/GenBank/DDBJ databases">
        <title>Genome of Winogradskyella sp. E313.</title>
        <authorList>
            <person name="Zhou Y."/>
        </authorList>
    </citation>
    <scope>NUCLEOTIDE SEQUENCE [LARGE SCALE GENOMIC DNA]</scope>
    <source>
        <strain evidence="5">E313</strain>
    </source>
</reference>
<evidence type="ECO:0000256" key="2">
    <source>
        <dbReference type="ARBA" id="ARBA00023136"/>
    </source>
</evidence>
<dbReference type="Proteomes" id="UP000778797">
    <property type="component" value="Unassembled WGS sequence"/>
</dbReference>
<gene>
    <name evidence="4" type="ORF">J1C55_00925</name>
</gene>
<dbReference type="InterPro" id="IPR010827">
    <property type="entry name" value="BamA/TamA_POTRA"/>
</dbReference>
<dbReference type="Gene3D" id="3.10.20.310">
    <property type="entry name" value="membrane protein fhac"/>
    <property type="match status" value="1"/>
</dbReference>
<feature type="domain" description="POTRA" evidence="3">
    <location>
        <begin position="23"/>
        <end position="95"/>
    </location>
</feature>
<dbReference type="RefSeq" id="WP_227475556.1">
    <property type="nucleotide sequence ID" value="NZ_JAFMPT010000001.1"/>
</dbReference>
<dbReference type="Pfam" id="PF07244">
    <property type="entry name" value="POTRA"/>
    <property type="match status" value="1"/>
</dbReference>
<sequence>MKKTISILILILAIGFNGYAQEKTISKINIEGLKKTKESFLRRLIKVKEGSTYDSIKIATDVDRLNRIAGIANATSKLEENAPSEYTLTYTIVENFTIIPGVRLSTANNDDDVAFRLSVFEFNLFGRNQIIGGFYARDVFDSFGLFWEAPFLFSNKFGFGINYQDNITFEPIFINDDLDNGNDYRFQNKTFQAFLSYEFNFHNRAELGFLIGDQSYDLQEDQIDIPELPNQLEATNFSITGEYEYNDLDIFYQYTSGYRNQSNIQYVFNSGGEGFLEDAIVLTNDLEYFKRVGKRGNWANRLRLSFTSNDDSPFAPFSLDNQVNIRGVGNKVDRGTASIVINTEYRHTLYEKDWFVIQSNTFIDTGTWRTPGNDFSQLFDGDAIRFFPGVGIRFIHKRIFNAVIRLDYGFGIGNDSTNGLVFGIGQFF</sequence>
<evidence type="ECO:0000259" key="3">
    <source>
        <dbReference type="PROSITE" id="PS51779"/>
    </source>
</evidence>
<evidence type="ECO:0000256" key="1">
    <source>
        <dbReference type="ARBA" id="ARBA00004370"/>
    </source>
</evidence>
<dbReference type="InterPro" id="IPR034746">
    <property type="entry name" value="POTRA"/>
</dbReference>
<protein>
    <recommendedName>
        <fullName evidence="3">POTRA domain-containing protein</fullName>
    </recommendedName>
</protein>
<keyword evidence="2" id="KW-0472">Membrane</keyword>
<accession>A0ABS8EIU9</accession>
<keyword evidence="5" id="KW-1185">Reference proteome</keyword>
<organism evidence="4 5">
    <name type="scientific">Winogradskyella immobilis</name>
    <dbReference type="NCBI Taxonomy" id="2816852"/>
    <lineage>
        <taxon>Bacteria</taxon>
        <taxon>Pseudomonadati</taxon>
        <taxon>Bacteroidota</taxon>
        <taxon>Flavobacteriia</taxon>
        <taxon>Flavobacteriales</taxon>
        <taxon>Flavobacteriaceae</taxon>
        <taxon>Winogradskyella</taxon>
    </lineage>
</organism>
<comment type="subcellular location">
    <subcellularLocation>
        <location evidence="1">Membrane</location>
    </subcellularLocation>
</comment>